<feature type="transmembrane region" description="Helical" evidence="6">
    <location>
        <begin position="91"/>
        <end position="109"/>
    </location>
</feature>
<accession>A0A8S3XD72</accession>
<dbReference type="OrthoDB" id="10267969at2759"/>
<evidence type="ECO:0000256" key="1">
    <source>
        <dbReference type="ARBA" id="ARBA00004141"/>
    </source>
</evidence>
<keyword evidence="4 6" id="KW-1133">Transmembrane helix</keyword>
<proteinExistence type="inferred from homology"/>
<evidence type="ECO:0000256" key="2">
    <source>
        <dbReference type="ARBA" id="ARBA00006824"/>
    </source>
</evidence>
<dbReference type="Pfam" id="PF04117">
    <property type="entry name" value="Mpv17_PMP22"/>
    <property type="match status" value="1"/>
</dbReference>
<comment type="caution">
    <text evidence="7">The sequence shown here is derived from an EMBL/GenBank/DDBJ whole genome shotgun (WGS) entry which is preliminary data.</text>
</comment>
<dbReference type="GO" id="GO:0016020">
    <property type="term" value="C:membrane"/>
    <property type="evidence" value="ECO:0007669"/>
    <property type="project" value="UniProtKB-SubCell"/>
</dbReference>
<evidence type="ECO:0000256" key="4">
    <source>
        <dbReference type="ARBA" id="ARBA00022989"/>
    </source>
</evidence>
<reference evidence="7" key="1">
    <citation type="submission" date="2021-04" db="EMBL/GenBank/DDBJ databases">
        <authorList>
            <person name="Tunstrom K."/>
        </authorList>
    </citation>
    <scope>NUCLEOTIDE SEQUENCE</scope>
</reference>
<evidence type="ECO:0000256" key="5">
    <source>
        <dbReference type="ARBA" id="ARBA00023136"/>
    </source>
</evidence>
<protein>
    <submittedName>
        <fullName evidence="7">(apollo) hypothetical protein</fullName>
    </submittedName>
</protein>
<dbReference type="Proteomes" id="UP000691718">
    <property type="component" value="Unassembled WGS sequence"/>
</dbReference>
<evidence type="ECO:0000313" key="8">
    <source>
        <dbReference type="Proteomes" id="UP000691718"/>
    </source>
</evidence>
<keyword evidence="5 6" id="KW-0472">Membrane</keyword>
<gene>
    <name evidence="7" type="ORF">PAPOLLO_LOCUS16027</name>
</gene>
<name>A0A8S3XD72_PARAO</name>
<sequence length="190" mass="21915">MSGILTKVRRLPVQFPLLRGMVSYAVIWPTCSVLQEYLEHGTTVESADWARATRFGIFGTFFMAPLFYNWMKYTSRFFKGKSLGSAVTRAIVEQISYSPIAMAYFFFGMSALEMKPFNACVEEVREKFWATYKIGAVFWPTAQTLNFYFVSEKNRIVFVSAASFIWTVYLAHVKSRNTNVNELKFLKSND</sequence>
<organism evidence="7 8">
    <name type="scientific">Parnassius apollo</name>
    <name type="common">Apollo butterfly</name>
    <name type="synonym">Papilio apollo</name>
    <dbReference type="NCBI Taxonomy" id="110799"/>
    <lineage>
        <taxon>Eukaryota</taxon>
        <taxon>Metazoa</taxon>
        <taxon>Ecdysozoa</taxon>
        <taxon>Arthropoda</taxon>
        <taxon>Hexapoda</taxon>
        <taxon>Insecta</taxon>
        <taxon>Pterygota</taxon>
        <taxon>Neoptera</taxon>
        <taxon>Endopterygota</taxon>
        <taxon>Lepidoptera</taxon>
        <taxon>Glossata</taxon>
        <taxon>Ditrysia</taxon>
        <taxon>Papilionoidea</taxon>
        <taxon>Papilionidae</taxon>
        <taxon>Parnassiinae</taxon>
        <taxon>Parnassini</taxon>
        <taxon>Parnassius</taxon>
        <taxon>Parnassius</taxon>
    </lineage>
</organism>
<dbReference type="PANTHER" id="PTHR11266:SF75">
    <property type="entry name" value="IP10007P-RELATED"/>
    <property type="match status" value="1"/>
</dbReference>
<dbReference type="AlphaFoldDB" id="A0A8S3XD72"/>
<dbReference type="EMBL" id="CAJQZP010001060">
    <property type="protein sequence ID" value="CAG5013903.1"/>
    <property type="molecule type" value="Genomic_DNA"/>
</dbReference>
<keyword evidence="8" id="KW-1185">Reference proteome</keyword>
<dbReference type="InterPro" id="IPR007248">
    <property type="entry name" value="Mpv17_PMP22"/>
</dbReference>
<evidence type="ECO:0000256" key="3">
    <source>
        <dbReference type="ARBA" id="ARBA00022692"/>
    </source>
</evidence>
<feature type="transmembrane region" description="Helical" evidence="6">
    <location>
        <begin position="156"/>
        <end position="173"/>
    </location>
</feature>
<comment type="similarity">
    <text evidence="2 6">Belongs to the peroxisomal membrane protein PXMP2/4 family.</text>
</comment>
<comment type="subcellular location">
    <subcellularLocation>
        <location evidence="1">Membrane</location>
        <topology evidence="1">Multi-pass membrane protein</topology>
    </subcellularLocation>
</comment>
<keyword evidence="3 6" id="KW-0812">Transmembrane</keyword>
<feature type="transmembrane region" description="Helical" evidence="6">
    <location>
        <begin position="50"/>
        <end position="70"/>
    </location>
</feature>
<evidence type="ECO:0000256" key="6">
    <source>
        <dbReference type="RuleBase" id="RU363053"/>
    </source>
</evidence>
<evidence type="ECO:0000313" key="7">
    <source>
        <dbReference type="EMBL" id="CAG5013903.1"/>
    </source>
</evidence>
<dbReference type="PANTHER" id="PTHR11266">
    <property type="entry name" value="PEROXISOMAL MEMBRANE PROTEIN 2, PXMP2 MPV17"/>
    <property type="match status" value="1"/>
</dbReference>
<dbReference type="GO" id="GO:0005739">
    <property type="term" value="C:mitochondrion"/>
    <property type="evidence" value="ECO:0007669"/>
    <property type="project" value="TreeGrafter"/>
</dbReference>